<reference evidence="5" key="1">
    <citation type="journal article" date="2017" name="Nat. Microbiol.">
        <title>Global analysis of biosynthetic gene clusters reveals vast potential of secondary metabolite production in Penicillium species.</title>
        <authorList>
            <person name="Nielsen J.C."/>
            <person name="Grijseels S."/>
            <person name="Prigent S."/>
            <person name="Ji B."/>
            <person name="Dainat J."/>
            <person name="Nielsen K.F."/>
            <person name="Frisvad J.C."/>
            <person name="Workman M."/>
            <person name="Nielsen J."/>
        </authorList>
    </citation>
    <scope>NUCLEOTIDE SEQUENCE [LARGE SCALE GENOMIC DNA]</scope>
    <source>
        <strain evidence="5">IBT 24891</strain>
    </source>
</reference>
<accession>A0A1V6TJA1</accession>
<dbReference type="OrthoDB" id="5419927at2759"/>
<comment type="caution">
    <text evidence="4">The sequence shown here is derived from an EMBL/GenBank/DDBJ whole genome shotgun (WGS) entry which is preliminary data.</text>
</comment>
<dbReference type="Pfam" id="PF24883">
    <property type="entry name" value="NPHP3_N"/>
    <property type="match status" value="1"/>
</dbReference>
<gene>
    <name evidence="4" type="ORF">PENSTE_c005G04805</name>
</gene>
<evidence type="ECO:0000313" key="5">
    <source>
        <dbReference type="Proteomes" id="UP000191285"/>
    </source>
</evidence>
<dbReference type="InterPro" id="IPR056884">
    <property type="entry name" value="NPHP3-like_N"/>
</dbReference>
<feature type="compositionally biased region" description="Acidic residues" evidence="2">
    <location>
        <begin position="630"/>
        <end position="647"/>
    </location>
</feature>
<feature type="domain" description="Nephrocystin 3-like N-terminal" evidence="3">
    <location>
        <begin position="398"/>
        <end position="575"/>
    </location>
</feature>
<evidence type="ECO:0000259" key="3">
    <source>
        <dbReference type="Pfam" id="PF24883"/>
    </source>
</evidence>
<dbReference type="STRING" id="303698.A0A1V6TJA1"/>
<name>A0A1V6TJA1_9EURO</name>
<evidence type="ECO:0000313" key="4">
    <source>
        <dbReference type="EMBL" id="OQE26246.1"/>
    </source>
</evidence>
<keyword evidence="5" id="KW-1185">Reference proteome</keyword>
<feature type="region of interest" description="Disordered" evidence="2">
    <location>
        <begin position="625"/>
        <end position="647"/>
    </location>
</feature>
<dbReference type="PANTHER" id="PTHR40619">
    <property type="entry name" value="FUNGAL STAND N-TERMINAL GOODBYE DOMAIN-CONTAINING PROTEIN"/>
    <property type="match status" value="1"/>
</dbReference>
<sequence>MVFLDTFNIKASTKGADISAEFLQQKGDSYHEALGAKAHYNQLTTWFEPLPEPGDTTADDDLRIALYEYNETTEEKFRLNLTSYSLNDVLLEIIEADGRYAARGKGIIHAHRQIARSTGNNAAAIGPWLDLIPSDEGLSVLTGGLKAILDIAQKNAENRQKILQALHEIPDVMFQTQKQQNIFSADSSLREKAIDLYKVLVRSLAHLIATLNPSKAKDKFRDKAKRLGKKLIPYHTAAGIDEILGQVASSVAKFRDSLQLVRDGYLVDTHQNTESLLDQGNQIHANTDMIGEDVSHIREELSSLRKGFDASRLEQQIRHRDEVDSKNYFLVFVRSDPPETPFITAPYINQPQQQPQPFLSDSELFHSLGLQVNEPIEDVDQILKHRDQFDVATQTQAQQLLTSEQFMGWMRSPLAETLFVKGNFQIVGSGRISVLSTLCATLSLHLSRNTQHIVITAFCGLHEAHSHDGHEAGPNWLIRSLIAQLLLSGVTFNMDFINTRSFAEQIKSHYLQDLCSIFRQLIEQLPNTATVICIIDSIARFECERWQEDLVDVLQILDMIVQNEYLKPTFKLLLTTPFSNARLIEDPSKIWSHYTVCLQPTASTSGRRISDKGLLRGRSLEEYRARMQQDEETQADSEGEDDDNIFF</sequence>
<keyword evidence="1" id="KW-0677">Repeat</keyword>
<protein>
    <recommendedName>
        <fullName evidence="3">Nephrocystin 3-like N-terminal domain-containing protein</fullName>
    </recommendedName>
</protein>
<dbReference type="Proteomes" id="UP000191285">
    <property type="component" value="Unassembled WGS sequence"/>
</dbReference>
<evidence type="ECO:0000256" key="1">
    <source>
        <dbReference type="ARBA" id="ARBA00022737"/>
    </source>
</evidence>
<proteinExistence type="predicted"/>
<dbReference type="EMBL" id="MLKD01000005">
    <property type="protein sequence ID" value="OQE26246.1"/>
    <property type="molecule type" value="Genomic_DNA"/>
</dbReference>
<dbReference type="PANTHER" id="PTHR40619:SF3">
    <property type="entry name" value="FUNGAL STAND N-TERMINAL GOODBYE DOMAIN-CONTAINING PROTEIN"/>
    <property type="match status" value="1"/>
</dbReference>
<evidence type="ECO:0000256" key="2">
    <source>
        <dbReference type="SAM" id="MobiDB-lite"/>
    </source>
</evidence>
<dbReference type="AlphaFoldDB" id="A0A1V6TJA1"/>
<organism evidence="4 5">
    <name type="scientific">Penicillium steckii</name>
    <dbReference type="NCBI Taxonomy" id="303698"/>
    <lineage>
        <taxon>Eukaryota</taxon>
        <taxon>Fungi</taxon>
        <taxon>Dikarya</taxon>
        <taxon>Ascomycota</taxon>
        <taxon>Pezizomycotina</taxon>
        <taxon>Eurotiomycetes</taxon>
        <taxon>Eurotiomycetidae</taxon>
        <taxon>Eurotiales</taxon>
        <taxon>Aspergillaceae</taxon>
        <taxon>Penicillium</taxon>
    </lineage>
</organism>